<dbReference type="AlphaFoldDB" id="A0A2S5VU84"/>
<dbReference type="PANTHER" id="PTHR43745:SF2">
    <property type="entry name" value="NITROREDUCTASE MJ1384-RELATED"/>
    <property type="match status" value="1"/>
</dbReference>
<dbReference type="PANTHER" id="PTHR43745">
    <property type="entry name" value="NITROREDUCTASE MJ1384-RELATED"/>
    <property type="match status" value="1"/>
</dbReference>
<evidence type="ECO:0000313" key="3">
    <source>
        <dbReference type="EMBL" id="PPF68028.1"/>
    </source>
</evidence>
<dbReference type="Gene3D" id="3.40.109.10">
    <property type="entry name" value="NADH Oxidase"/>
    <property type="match status" value="1"/>
</dbReference>
<dbReference type="Proteomes" id="UP000239241">
    <property type="component" value="Unassembled WGS sequence"/>
</dbReference>
<reference evidence="3 4" key="1">
    <citation type="submission" date="2018-02" db="EMBL/GenBank/DDBJ databases">
        <title>Bacteriophage NCPPB3778 and a type I-E CRISPR drive the evolution of the US Biological Select Agent, Rathayibacter toxicus.</title>
        <authorList>
            <person name="Davis E.W.II."/>
            <person name="Tabima J.F."/>
            <person name="Weisberg A.J."/>
            <person name="Lopes L.D."/>
            <person name="Wiseman M.S."/>
            <person name="Wiseman M.S."/>
            <person name="Pupko T."/>
            <person name="Belcher M.S."/>
            <person name="Sechler A.J."/>
            <person name="Tancos M.A."/>
            <person name="Schroeder B.K."/>
            <person name="Murray T.D."/>
            <person name="Luster D.G."/>
            <person name="Schneider W.L."/>
            <person name="Rogers E."/>
            <person name="Andreote F.D."/>
            <person name="Grunwald N.J."/>
            <person name="Putnam M.L."/>
            <person name="Chang J.H."/>
        </authorList>
    </citation>
    <scope>NUCLEOTIDE SEQUENCE [LARGE SCALE GENOMIC DNA]</scope>
    <source>
        <strain evidence="3 4">AY1B3</strain>
    </source>
</reference>
<comment type="caution">
    <text evidence="3">The sequence shown here is derived from an EMBL/GenBank/DDBJ whole genome shotgun (WGS) entry which is preliminary data.</text>
</comment>
<dbReference type="GO" id="GO:0016491">
    <property type="term" value="F:oxidoreductase activity"/>
    <property type="evidence" value="ECO:0007669"/>
    <property type="project" value="InterPro"/>
</dbReference>
<dbReference type="InterPro" id="IPR029479">
    <property type="entry name" value="Nitroreductase"/>
</dbReference>
<evidence type="ECO:0000256" key="1">
    <source>
        <dbReference type="SAM" id="MobiDB-lite"/>
    </source>
</evidence>
<dbReference type="CDD" id="cd02142">
    <property type="entry name" value="McbC_SagB-like_oxidoreductase"/>
    <property type="match status" value="1"/>
</dbReference>
<feature type="compositionally biased region" description="Basic and acidic residues" evidence="1">
    <location>
        <begin position="357"/>
        <end position="367"/>
    </location>
</feature>
<dbReference type="RefSeq" id="WP_104290175.1">
    <property type="nucleotide sequence ID" value="NZ_PSXY01000010.1"/>
</dbReference>
<evidence type="ECO:0000259" key="2">
    <source>
        <dbReference type="Pfam" id="PF00881"/>
    </source>
</evidence>
<feature type="compositionally biased region" description="Pro residues" evidence="1">
    <location>
        <begin position="45"/>
        <end position="55"/>
    </location>
</feature>
<proteinExistence type="predicted"/>
<organism evidence="3 4">
    <name type="scientific">Clavibacter michiganensis</name>
    <dbReference type="NCBI Taxonomy" id="28447"/>
    <lineage>
        <taxon>Bacteria</taxon>
        <taxon>Bacillati</taxon>
        <taxon>Actinomycetota</taxon>
        <taxon>Actinomycetes</taxon>
        <taxon>Micrococcales</taxon>
        <taxon>Microbacteriaceae</taxon>
        <taxon>Clavibacter</taxon>
    </lineage>
</organism>
<feature type="domain" description="Nitroreductase" evidence="2">
    <location>
        <begin position="165"/>
        <end position="335"/>
    </location>
</feature>
<dbReference type="Pfam" id="PF00881">
    <property type="entry name" value="Nitroreductase"/>
    <property type="match status" value="1"/>
</dbReference>
<name>A0A2S5VU84_9MICO</name>
<feature type="compositionally biased region" description="Low complexity" evidence="1">
    <location>
        <begin position="56"/>
        <end position="66"/>
    </location>
</feature>
<feature type="region of interest" description="Disordered" evidence="1">
    <location>
        <begin position="340"/>
        <end position="367"/>
    </location>
</feature>
<protein>
    <submittedName>
        <fullName evidence="3">Nitroreductase</fullName>
    </submittedName>
</protein>
<dbReference type="EMBL" id="PSXY01000010">
    <property type="protein sequence ID" value="PPF68028.1"/>
    <property type="molecule type" value="Genomic_DNA"/>
</dbReference>
<feature type="region of interest" description="Disordered" evidence="1">
    <location>
        <begin position="1"/>
        <end position="66"/>
    </location>
</feature>
<sequence length="367" mass="37322">MSIIGIGTAPASAPADAREGDAPRRPVAAPEPGPDPAAVDAHEPAPAPAPRPASAPAPASASASAGSVGPIFSVGGAVERRAGDLAEDFHEASKITRITHPGWTDVRYAQQLAQEAQGIDAGPGGATSAPRLLPALALPPALPLPHALGATMAARRSADPEELAAPVPLAELATVLRLAYGPRAAGGSGRFVPSAGGLYPLDLHVVVRAAEGLVAGIHQLDPLEETLVDVSGLDRDGRLARFRRAAPTAMAPLAEQAAVTIVITGSFERSRTKYGLRGYRLTLLEAGHVAQNALLVATALGLPSIGWVGFVDHELDAVLGLDGVTQSSLYAISMGGRPGPDVPAHPEYPHAATAGARHPDLEEAAHG</sequence>
<dbReference type="InterPro" id="IPR000415">
    <property type="entry name" value="Nitroreductase-like"/>
</dbReference>
<dbReference type="InterPro" id="IPR052544">
    <property type="entry name" value="Bacteriocin_Proc_Enz"/>
</dbReference>
<dbReference type="SUPFAM" id="SSF55469">
    <property type="entry name" value="FMN-dependent nitroreductase-like"/>
    <property type="match status" value="1"/>
</dbReference>
<dbReference type="InterPro" id="IPR020051">
    <property type="entry name" value="SagB-type_dehydrogenase"/>
</dbReference>
<gene>
    <name evidence="3" type="ORF">C5E16_07650</name>
</gene>
<dbReference type="NCBIfam" id="TIGR03605">
    <property type="entry name" value="antibiot_sagB"/>
    <property type="match status" value="1"/>
</dbReference>
<accession>A0A2S5VU84</accession>
<evidence type="ECO:0000313" key="4">
    <source>
        <dbReference type="Proteomes" id="UP000239241"/>
    </source>
</evidence>